<gene>
    <name evidence="1" type="ORF">DKT69_16745</name>
</gene>
<proteinExistence type="predicted"/>
<dbReference type="EMBL" id="QGKS01000235">
    <property type="protein sequence ID" value="PWR14424.1"/>
    <property type="molecule type" value="Genomic_DNA"/>
</dbReference>
<sequence length="82" mass="9772">MGYQLDHAQDFRVHDWIKAWRALNRELNRIKELAFGPLVEPTPLIDMTQNSFTRRPFSRRQINWRAKTKLRVAPGVASRWLV</sequence>
<protein>
    <submittedName>
        <fullName evidence="1">Uncharacterized protein</fullName>
    </submittedName>
</protein>
<reference evidence="1 2" key="1">
    <citation type="submission" date="2018-05" db="EMBL/GenBank/DDBJ databases">
        <title>Micromonosporas from Atacama Desert.</title>
        <authorList>
            <person name="Carro L."/>
            <person name="Golinska P."/>
            <person name="Klenk H.-P."/>
            <person name="Goodfellow M."/>
        </authorList>
    </citation>
    <scope>NUCLEOTIDE SEQUENCE [LARGE SCALE GENOMIC DNA]</scope>
    <source>
        <strain evidence="1 2">4G51</strain>
    </source>
</reference>
<evidence type="ECO:0000313" key="1">
    <source>
        <dbReference type="EMBL" id="PWR14424.1"/>
    </source>
</evidence>
<dbReference type="AlphaFoldDB" id="A0A317DIZ6"/>
<name>A0A317DIZ6_9ACTN</name>
<comment type="caution">
    <text evidence="1">The sequence shown here is derived from an EMBL/GenBank/DDBJ whole genome shotgun (WGS) entry which is preliminary data.</text>
</comment>
<dbReference type="Proteomes" id="UP000246050">
    <property type="component" value="Unassembled WGS sequence"/>
</dbReference>
<accession>A0A317DIZ6</accession>
<organism evidence="1 2">
    <name type="scientific">Micromonospora sicca</name>
    <dbReference type="NCBI Taxonomy" id="2202420"/>
    <lineage>
        <taxon>Bacteria</taxon>
        <taxon>Bacillati</taxon>
        <taxon>Actinomycetota</taxon>
        <taxon>Actinomycetes</taxon>
        <taxon>Micromonosporales</taxon>
        <taxon>Micromonosporaceae</taxon>
        <taxon>Micromonospora</taxon>
    </lineage>
</organism>
<evidence type="ECO:0000313" key="2">
    <source>
        <dbReference type="Proteomes" id="UP000246050"/>
    </source>
</evidence>